<protein>
    <recommendedName>
        <fullName evidence="4">ABC transporter permease</fullName>
    </recommendedName>
</protein>
<dbReference type="SUPFAM" id="SSF82866">
    <property type="entry name" value="Multidrug efflux transporter AcrB transmembrane domain"/>
    <property type="match status" value="1"/>
</dbReference>
<proteinExistence type="predicted"/>
<organism evidence="2 3">
    <name type="scientific">Agromyces marinus</name>
    <dbReference type="NCBI Taxonomy" id="1389020"/>
    <lineage>
        <taxon>Bacteria</taxon>
        <taxon>Bacillati</taxon>
        <taxon>Actinomycetota</taxon>
        <taxon>Actinomycetes</taxon>
        <taxon>Micrococcales</taxon>
        <taxon>Microbacteriaceae</taxon>
        <taxon>Agromyces</taxon>
    </lineage>
</organism>
<keyword evidence="3" id="KW-1185">Reference proteome</keyword>
<dbReference type="RefSeq" id="WP_234660675.1">
    <property type="nucleotide sequence ID" value="NZ_AP027734.1"/>
</dbReference>
<feature type="transmembrane region" description="Helical" evidence="1">
    <location>
        <begin position="21"/>
        <end position="42"/>
    </location>
</feature>
<evidence type="ECO:0000313" key="3">
    <source>
        <dbReference type="Proteomes" id="UP001321477"/>
    </source>
</evidence>
<dbReference type="Proteomes" id="UP001321477">
    <property type="component" value="Chromosome"/>
</dbReference>
<feature type="transmembrane region" description="Helical" evidence="1">
    <location>
        <begin position="228"/>
        <end position="251"/>
    </location>
</feature>
<feature type="transmembrane region" description="Helical" evidence="1">
    <location>
        <begin position="98"/>
        <end position="119"/>
    </location>
</feature>
<feature type="transmembrane region" description="Helical" evidence="1">
    <location>
        <begin position="125"/>
        <end position="146"/>
    </location>
</feature>
<keyword evidence="1" id="KW-0812">Transmembrane</keyword>
<evidence type="ECO:0000256" key="1">
    <source>
        <dbReference type="SAM" id="Phobius"/>
    </source>
</evidence>
<reference evidence="3" key="1">
    <citation type="journal article" date="2019" name="Int. J. Syst. Evol. Microbiol.">
        <title>The Global Catalogue of Microorganisms (GCM) 10K type strain sequencing project: providing services to taxonomists for standard genome sequencing and annotation.</title>
        <authorList>
            <consortium name="The Broad Institute Genomics Platform"/>
            <consortium name="The Broad Institute Genome Sequencing Center for Infectious Disease"/>
            <person name="Wu L."/>
            <person name="Ma J."/>
        </authorList>
    </citation>
    <scope>NUCLEOTIDE SEQUENCE [LARGE SCALE GENOMIC DNA]</scope>
    <source>
        <strain evidence="3">NBRC 109019</strain>
    </source>
</reference>
<feature type="transmembrane region" description="Helical" evidence="1">
    <location>
        <begin position="167"/>
        <end position="192"/>
    </location>
</feature>
<evidence type="ECO:0008006" key="4">
    <source>
        <dbReference type="Google" id="ProtNLM"/>
    </source>
</evidence>
<keyword evidence="1" id="KW-0472">Membrane</keyword>
<name>A0ABN6YBF2_9MICO</name>
<evidence type="ECO:0000313" key="2">
    <source>
        <dbReference type="EMBL" id="BDZ54429.1"/>
    </source>
</evidence>
<feature type="transmembrane region" description="Helical" evidence="1">
    <location>
        <begin position="204"/>
        <end position="221"/>
    </location>
</feature>
<dbReference type="EMBL" id="AP027734">
    <property type="protein sequence ID" value="BDZ54429.1"/>
    <property type="molecule type" value="Genomic_DNA"/>
</dbReference>
<gene>
    <name evidence="2" type="ORF">GCM10025870_15020</name>
</gene>
<feature type="transmembrane region" description="Helical" evidence="1">
    <location>
        <begin position="72"/>
        <end position="91"/>
    </location>
</feature>
<sequence length="252" mass="26561">MTETVREHETKPSGRGRGIRLVVFRILMVLIALLHLVGFGAWRGVLAPWVVLPDDVDHGWERTPELHRLADGAAGAIFVAVAAAALVLAVRPRGSSGLAAWLASALALTGGFSWLSALIQGHDDVLSTLVFSVVWIGLVAAVFVWLHPEGRDVLRGGSTDADRPARSLRLMLGVITVAALVGLAATVVWRASGGTFEDPQEDDLFSLVYFCTLWALGGFLAGRGRAGWRALAVILLAGAAYAVVGGLSIAIA</sequence>
<keyword evidence="1" id="KW-1133">Transmembrane helix</keyword>
<accession>A0ABN6YBF2</accession>